<dbReference type="AlphaFoldDB" id="A0A8J5FHB9"/>
<evidence type="ECO:0008006" key="5">
    <source>
        <dbReference type="Google" id="ProtNLM"/>
    </source>
</evidence>
<sequence length="242" mass="26856">MVPLLAADPEHPIIYVCVAHGTTVLAELSRCAADAPLDGDENHHLPSQLADQCLAFAPRFHRQYSHTAGGRIYAFLMADPLVFFAIADDDKPLAPLLLLERLRDSFSSSSVLHRRCSSLSEPLPRLFLQEDFLPELRRMVLSLGSWTEEPPPSTAIPNPVTNVPLPSHSDEDQNQKKKNSKMAISVVDRDIDDSDPGNGDSNSAPKLWSQYVRKIILIDLLLCSLLLVAWILVCRGFQCISH</sequence>
<dbReference type="PANTHER" id="PTHR47461:SF3">
    <property type="entry name" value="PHYTOLONGIN PHYL2.2"/>
    <property type="match status" value="1"/>
</dbReference>
<keyword evidence="4" id="KW-1185">Reference proteome</keyword>
<dbReference type="EMBL" id="JACMSC010000015">
    <property type="protein sequence ID" value="KAG6488022.1"/>
    <property type="molecule type" value="Genomic_DNA"/>
</dbReference>
<organism evidence="3 4">
    <name type="scientific">Zingiber officinale</name>
    <name type="common">Ginger</name>
    <name type="synonym">Amomum zingiber</name>
    <dbReference type="NCBI Taxonomy" id="94328"/>
    <lineage>
        <taxon>Eukaryota</taxon>
        <taxon>Viridiplantae</taxon>
        <taxon>Streptophyta</taxon>
        <taxon>Embryophyta</taxon>
        <taxon>Tracheophyta</taxon>
        <taxon>Spermatophyta</taxon>
        <taxon>Magnoliopsida</taxon>
        <taxon>Liliopsida</taxon>
        <taxon>Zingiberales</taxon>
        <taxon>Zingiberaceae</taxon>
        <taxon>Zingiber</taxon>
    </lineage>
</organism>
<evidence type="ECO:0000256" key="1">
    <source>
        <dbReference type="SAM" id="MobiDB-lite"/>
    </source>
</evidence>
<feature type="transmembrane region" description="Helical" evidence="2">
    <location>
        <begin position="215"/>
        <end position="233"/>
    </location>
</feature>
<dbReference type="Proteomes" id="UP000734854">
    <property type="component" value="Unassembled WGS sequence"/>
</dbReference>
<evidence type="ECO:0000313" key="3">
    <source>
        <dbReference type="EMBL" id="KAG6488022.1"/>
    </source>
</evidence>
<protein>
    <recommendedName>
        <fullName evidence="5">Longin domain-containing protein</fullName>
    </recommendedName>
</protein>
<evidence type="ECO:0000313" key="4">
    <source>
        <dbReference type="Proteomes" id="UP000734854"/>
    </source>
</evidence>
<reference evidence="3 4" key="1">
    <citation type="submission" date="2020-08" db="EMBL/GenBank/DDBJ databases">
        <title>Plant Genome Project.</title>
        <authorList>
            <person name="Zhang R.-G."/>
        </authorList>
    </citation>
    <scope>NUCLEOTIDE SEQUENCE [LARGE SCALE GENOMIC DNA]</scope>
    <source>
        <tissue evidence="3">Rhizome</tissue>
    </source>
</reference>
<comment type="caution">
    <text evidence="3">The sequence shown here is derived from an EMBL/GenBank/DDBJ whole genome shotgun (WGS) entry which is preliminary data.</text>
</comment>
<feature type="region of interest" description="Disordered" evidence="1">
    <location>
        <begin position="148"/>
        <end position="182"/>
    </location>
</feature>
<dbReference type="OrthoDB" id="1918034at2759"/>
<evidence type="ECO:0000256" key="2">
    <source>
        <dbReference type="SAM" id="Phobius"/>
    </source>
</evidence>
<keyword evidence="2" id="KW-1133">Transmembrane helix</keyword>
<dbReference type="InterPro" id="IPR044783">
    <property type="entry name" value="PHYL"/>
</dbReference>
<keyword evidence="2" id="KW-0472">Membrane</keyword>
<dbReference type="GO" id="GO:0016020">
    <property type="term" value="C:membrane"/>
    <property type="evidence" value="ECO:0007669"/>
    <property type="project" value="InterPro"/>
</dbReference>
<proteinExistence type="predicted"/>
<gene>
    <name evidence="3" type="ORF">ZIOFF_056780</name>
</gene>
<accession>A0A8J5FHB9</accession>
<keyword evidence="2" id="KW-0812">Transmembrane</keyword>
<dbReference type="PANTHER" id="PTHR47461">
    <property type="entry name" value="PHYTOLONGIN PHYL1.2"/>
    <property type="match status" value="1"/>
</dbReference>
<name>A0A8J5FHB9_ZINOF</name>